<evidence type="ECO:0000259" key="1">
    <source>
        <dbReference type="Pfam" id="PF20274"/>
    </source>
</evidence>
<name>A0ABS1EMY1_9CLOT</name>
<proteinExistence type="predicted"/>
<sequence length="122" mass="14260">MDSNKKIINLYVDDLRDCPLGFIIARTIEEAIYYLENYEVNILSLDHDMGEDNQGNLRKSGYELVKYFCENGLRANKIYLHTDNAVGRENMYHTLIGAQRRGFIDSSIEIFHYPITENKYTI</sequence>
<feature type="domain" description="Cyclic-phosphate processing Receiver" evidence="1">
    <location>
        <begin position="8"/>
        <end position="95"/>
    </location>
</feature>
<dbReference type="EMBL" id="JAENHN010000027">
    <property type="protein sequence ID" value="MBK1810717.1"/>
    <property type="molecule type" value="Genomic_DNA"/>
</dbReference>
<dbReference type="Pfam" id="PF20274">
    <property type="entry name" value="cREC_REC"/>
    <property type="match status" value="1"/>
</dbReference>
<evidence type="ECO:0000313" key="3">
    <source>
        <dbReference type="Proteomes" id="UP000596739"/>
    </source>
</evidence>
<dbReference type="RefSeq" id="WP_200268232.1">
    <property type="nucleotide sequence ID" value="NZ_JAENHN010000027.1"/>
</dbReference>
<dbReference type="Proteomes" id="UP000596739">
    <property type="component" value="Unassembled WGS sequence"/>
</dbReference>
<accession>A0ABS1EMY1</accession>
<comment type="caution">
    <text evidence="2">The sequence shown here is derived from an EMBL/GenBank/DDBJ whole genome shotgun (WGS) entry which is preliminary data.</text>
</comment>
<dbReference type="InterPro" id="IPR046909">
    <property type="entry name" value="cREC_REC"/>
</dbReference>
<organism evidence="2 3">
    <name type="scientific">Clostridium yunnanense</name>
    <dbReference type="NCBI Taxonomy" id="2800325"/>
    <lineage>
        <taxon>Bacteria</taxon>
        <taxon>Bacillati</taxon>
        <taxon>Bacillota</taxon>
        <taxon>Clostridia</taxon>
        <taxon>Eubacteriales</taxon>
        <taxon>Clostridiaceae</taxon>
        <taxon>Clostridium</taxon>
    </lineage>
</organism>
<gene>
    <name evidence="2" type="ORF">JHL18_08710</name>
</gene>
<evidence type="ECO:0000313" key="2">
    <source>
        <dbReference type="EMBL" id="MBK1810717.1"/>
    </source>
</evidence>
<reference evidence="3" key="1">
    <citation type="submission" date="2021-01" db="EMBL/GenBank/DDBJ databases">
        <title>Genome public.</title>
        <authorList>
            <person name="Liu C."/>
            <person name="Sun Q."/>
        </authorList>
    </citation>
    <scope>NUCLEOTIDE SEQUENCE [LARGE SCALE GENOMIC DNA]</scope>
    <source>
        <strain evidence="3">YIM B02505</strain>
    </source>
</reference>
<protein>
    <recommendedName>
        <fullName evidence="1">Cyclic-phosphate processing Receiver domain-containing protein</fullName>
    </recommendedName>
</protein>
<keyword evidence="3" id="KW-1185">Reference proteome</keyword>